<dbReference type="GO" id="GO:0071821">
    <property type="term" value="C:FANCM-MHF complex"/>
    <property type="evidence" value="ECO:0007669"/>
    <property type="project" value="TreeGrafter"/>
</dbReference>
<dbReference type="AlphaFoldDB" id="A0AAD5K8K3"/>
<evidence type="ECO:0000256" key="5">
    <source>
        <dbReference type="ARBA" id="ARBA00023204"/>
    </source>
</evidence>
<reference evidence="7" key="2">
    <citation type="submission" date="2023-02" db="EMBL/GenBank/DDBJ databases">
        <authorList>
            <consortium name="DOE Joint Genome Institute"/>
            <person name="Mondo S.J."/>
            <person name="Chang Y."/>
            <person name="Wang Y."/>
            <person name="Ahrendt S."/>
            <person name="Andreopoulos W."/>
            <person name="Barry K."/>
            <person name="Beard J."/>
            <person name="Benny G.L."/>
            <person name="Blankenship S."/>
            <person name="Bonito G."/>
            <person name="Cuomo C."/>
            <person name="Desiro A."/>
            <person name="Gervers K.A."/>
            <person name="Hundley H."/>
            <person name="Kuo A."/>
            <person name="LaButti K."/>
            <person name="Lang B.F."/>
            <person name="Lipzen A."/>
            <person name="O'Donnell K."/>
            <person name="Pangilinan J."/>
            <person name="Reynolds N."/>
            <person name="Sandor L."/>
            <person name="Smith M.W."/>
            <person name="Tsang A."/>
            <person name="Grigoriev I.V."/>
            <person name="Stajich J.E."/>
            <person name="Spatafora J.W."/>
        </authorList>
    </citation>
    <scope>NUCLEOTIDE SEQUENCE</scope>
    <source>
        <strain evidence="7">RSA 2281</strain>
    </source>
</reference>
<dbReference type="InterPro" id="IPR018552">
    <property type="entry name" value="CENP-X"/>
</dbReference>
<dbReference type="Pfam" id="PF09415">
    <property type="entry name" value="CENP-X"/>
    <property type="match status" value="1"/>
</dbReference>
<accession>A0AAD5K8K3</accession>
<sequence length="81" mass="9273">MADDQDRESFKPETINGIFKAKFKESSSRVNKDALLLSCEFLRLFTAEAIHRSAEQVTDTDDVVINAEHLERTLTQLLLDF</sequence>
<keyword evidence="8" id="KW-1185">Reference proteome</keyword>
<evidence type="ECO:0000256" key="4">
    <source>
        <dbReference type="ARBA" id="ARBA00023125"/>
    </source>
</evidence>
<comment type="caution">
    <text evidence="7">The sequence shown here is derived from an EMBL/GenBank/DDBJ whole genome shotgun (WGS) entry which is preliminary data.</text>
</comment>
<keyword evidence="5" id="KW-0234">DNA repair</keyword>
<dbReference type="GO" id="GO:0000712">
    <property type="term" value="P:resolution of meiotic recombination intermediates"/>
    <property type="evidence" value="ECO:0007669"/>
    <property type="project" value="TreeGrafter"/>
</dbReference>
<proteinExistence type="inferred from homology"/>
<gene>
    <name evidence="7" type="ORF">BDA99DRAFT_555894</name>
</gene>
<dbReference type="CDD" id="cd22921">
    <property type="entry name" value="HFD_CENP-X"/>
    <property type="match status" value="1"/>
</dbReference>
<protein>
    <submittedName>
        <fullName evidence="7">Centromere protein X-like protein</fullName>
    </submittedName>
</protein>
<dbReference type="GO" id="GO:0051382">
    <property type="term" value="P:kinetochore assembly"/>
    <property type="evidence" value="ECO:0007669"/>
    <property type="project" value="InterPro"/>
</dbReference>
<dbReference type="Proteomes" id="UP001209540">
    <property type="component" value="Unassembled WGS sequence"/>
</dbReference>
<evidence type="ECO:0000256" key="2">
    <source>
        <dbReference type="ARBA" id="ARBA00009359"/>
    </source>
</evidence>
<dbReference type="PANTHER" id="PTHR28680:SF1">
    <property type="entry name" value="CENTROMERE PROTEIN X"/>
    <property type="match status" value="1"/>
</dbReference>
<dbReference type="GO" id="GO:0031297">
    <property type="term" value="P:replication fork processing"/>
    <property type="evidence" value="ECO:0007669"/>
    <property type="project" value="TreeGrafter"/>
</dbReference>
<evidence type="ECO:0000313" key="7">
    <source>
        <dbReference type="EMBL" id="KAI9274467.1"/>
    </source>
</evidence>
<evidence type="ECO:0000256" key="1">
    <source>
        <dbReference type="ARBA" id="ARBA00004123"/>
    </source>
</evidence>
<keyword evidence="6" id="KW-0539">Nucleus</keyword>
<name>A0AAD5K8K3_9FUNG</name>
<keyword evidence="3" id="KW-0227">DNA damage</keyword>
<comment type="similarity">
    <text evidence="2">Belongs to the CENP-X/MHF2 family.</text>
</comment>
<dbReference type="PANTHER" id="PTHR28680">
    <property type="entry name" value="CENTROMERE PROTEIN X"/>
    <property type="match status" value="1"/>
</dbReference>
<dbReference type="EMBL" id="JAIXMP010000004">
    <property type="protein sequence ID" value="KAI9274467.1"/>
    <property type="molecule type" value="Genomic_DNA"/>
</dbReference>
<dbReference type="GO" id="GO:0006281">
    <property type="term" value="P:DNA repair"/>
    <property type="evidence" value="ECO:0007669"/>
    <property type="project" value="UniProtKB-KW"/>
</dbReference>
<evidence type="ECO:0000256" key="6">
    <source>
        <dbReference type="ARBA" id="ARBA00023242"/>
    </source>
</evidence>
<comment type="subcellular location">
    <subcellularLocation>
        <location evidence="1">Nucleus</location>
    </subcellularLocation>
</comment>
<keyword evidence="4" id="KW-0238">DNA-binding</keyword>
<evidence type="ECO:0000256" key="3">
    <source>
        <dbReference type="ARBA" id="ARBA00022763"/>
    </source>
</evidence>
<evidence type="ECO:0000313" key="8">
    <source>
        <dbReference type="Proteomes" id="UP001209540"/>
    </source>
</evidence>
<dbReference type="GO" id="GO:0003677">
    <property type="term" value="F:DNA binding"/>
    <property type="evidence" value="ECO:0007669"/>
    <property type="project" value="UniProtKB-KW"/>
</dbReference>
<organism evidence="7 8">
    <name type="scientific">Phascolomyces articulosus</name>
    <dbReference type="NCBI Taxonomy" id="60185"/>
    <lineage>
        <taxon>Eukaryota</taxon>
        <taxon>Fungi</taxon>
        <taxon>Fungi incertae sedis</taxon>
        <taxon>Mucoromycota</taxon>
        <taxon>Mucoromycotina</taxon>
        <taxon>Mucoromycetes</taxon>
        <taxon>Mucorales</taxon>
        <taxon>Lichtheimiaceae</taxon>
        <taxon>Phascolomyces</taxon>
    </lineage>
</organism>
<reference evidence="7" key="1">
    <citation type="journal article" date="2022" name="IScience">
        <title>Evolution of zygomycete secretomes and the origins of terrestrial fungal ecologies.</title>
        <authorList>
            <person name="Chang Y."/>
            <person name="Wang Y."/>
            <person name="Mondo S."/>
            <person name="Ahrendt S."/>
            <person name="Andreopoulos W."/>
            <person name="Barry K."/>
            <person name="Beard J."/>
            <person name="Benny G.L."/>
            <person name="Blankenship S."/>
            <person name="Bonito G."/>
            <person name="Cuomo C."/>
            <person name="Desiro A."/>
            <person name="Gervers K.A."/>
            <person name="Hundley H."/>
            <person name="Kuo A."/>
            <person name="LaButti K."/>
            <person name="Lang B.F."/>
            <person name="Lipzen A."/>
            <person name="O'Donnell K."/>
            <person name="Pangilinan J."/>
            <person name="Reynolds N."/>
            <person name="Sandor L."/>
            <person name="Smith M.E."/>
            <person name="Tsang A."/>
            <person name="Grigoriev I.V."/>
            <person name="Stajich J.E."/>
            <person name="Spatafora J.W."/>
        </authorList>
    </citation>
    <scope>NUCLEOTIDE SEQUENCE</scope>
    <source>
        <strain evidence="7">RSA 2281</strain>
    </source>
</reference>
<dbReference type="Gene3D" id="6.10.130.30">
    <property type="match status" value="1"/>
</dbReference>